<gene>
    <name evidence="2" type="ORF">MtrunA17_Chr7g0251821</name>
</gene>
<comment type="caution">
    <text evidence="2">The sequence shown here is derived from an EMBL/GenBank/DDBJ whole genome shotgun (WGS) entry which is preliminary data.</text>
</comment>
<feature type="compositionally biased region" description="Pro residues" evidence="1">
    <location>
        <begin position="10"/>
        <end position="54"/>
    </location>
</feature>
<accession>A0A396H257</accession>
<sequence length="173" mass="19358">MSDYQRAPQDPYPPPYGTPYPPPQGYPITQPPPGYPSAPPPPSYEGYPPPPPPGYATYPPQHPPQYQSYQGYFNDGYPPPPPPPNYHCHHVQHHCHDNDHGSGCTSFFQGWYLDSALLLLYARGVFFMKTLKAVSSSVWCTLVGYSSLGKMLLKCNVLLDLCGIWVSNVWSFL</sequence>
<organism evidence="2">
    <name type="scientific">Medicago truncatula</name>
    <name type="common">Barrel medic</name>
    <name type="synonym">Medicago tribuloides</name>
    <dbReference type="NCBI Taxonomy" id="3880"/>
    <lineage>
        <taxon>Eukaryota</taxon>
        <taxon>Viridiplantae</taxon>
        <taxon>Streptophyta</taxon>
        <taxon>Embryophyta</taxon>
        <taxon>Tracheophyta</taxon>
        <taxon>Spermatophyta</taxon>
        <taxon>Magnoliopsida</taxon>
        <taxon>eudicotyledons</taxon>
        <taxon>Gunneridae</taxon>
        <taxon>Pentapetalae</taxon>
        <taxon>rosids</taxon>
        <taxon>fabids</taxon>
        <taxon>Fabales</taxon>
        <taxon>Fabaceae</taxon>
        <taxon>Papilionoideae</taxon>
        <taxon>50 kb inversion clade</taxon>
        <taxon>NPAAA clade</taxon>
        <taxon>Hologalegina</taxon>
        <taxon>IRL clade</taxon>
        <taxon>Trifolieae</taxon>
        <taxon>Medicago</taxon>
    </lineage>
</organism>
<protein>
    <submittedName>
        <fullName evidence="2">Uncharacterized protein</fullName>
    </submittedName>
</protein>
<reference evidence="2" key="1">
    <citation type="journal article" date="2018" name="Nat. Plants">
        <title>Whole-genome landscape of Medicago truncatula symbiotic genes.</title>
        <authorList>
            <person name="Pecrix Y."/>
            <person name="Gamas P."/>
            <person name="Carrere S."/>
        </authorList>
    </citation>
    <scope>NUCLEOTIDE SEQUENCE</scope>
    <source>
        <tissue evidence="2">Leaves</tissue>
    </source>
</reference>
<feature type="region of interest" description="Disordered" evidence="1">
    <location>
        <begin position="1"/>
        <end position="60"/>
    </location>
</feature>
<dbReference type="Gramene" id="rna41918">
    <property type="protein sequence ID" value="RHN47330.1"/>
    <property type="gene ID" value="gene41918"/>
</dbReference>
<dbReference type="SUPFAM" id="SSF101447">
    <property type="entry name" value="Formin homology 2 domain (FH2 domain)"/>
    <property type="match status" value="1"/>
</dbReference>
<evidence type="ECO:0000313" key="2">
    <source>
        <dbReference type="EMBL" id="RHN47330.1"/>
    </source>
</evidence>
<dbReference type="Proteomes" id="UP000265566">
    <property type="component" value="Chromosome 7"/>
</dbReference>
<evidence type="ECO:0000256" key="1">
    <source>
        <dbReference type="SAM" id="MobiDB-lite"/>
    </source>
</evidence>
<proteinExistence type="predicted"/>
<dbReference type="AlphaFoldDB" id="A0A396H257"/>
<dbReference type="EMBL" id="PSQE01000007">
    <property type="protein sequence ID" value="RHN47330.1"/>
    <property type="molecule type" value="Genomic_DNA"/>
</dbReference>
<name>A0A396H257_MEDTR</name>